<feature type="domain" description="Glycoside hydrolase family 42 N-terminal" evidence="3">
    <location>
        <begin position="66"/>
        <end position="165"/>
    </location>
</feature>
<dbReference type="InterPro" id="IPR013529">
    <property type="entry name" value="Glyco_hydro_42_N"/>
</dbReference>
<dbReference type="AlphaFoldDB" id="A0A1G2DUQ6"/>
<dbReference type="GO" id="GO:0005975">
    <property type="term" value="P:carbohydrate metabolic process"/>
    <property type="evidence" value="ECO:0007669"/>
    <property type="project" value="InterPro"/>
</dbReference>
<gene>
    <name evidence="4" type="ORF">A2Z78_01285</name>
</gene>
<keyword evidence="1" id="KW-0378">Hydrolase</keyword>
<name>A0A1G2DUQ6_9BACT</name>
<evidence type="ECO:0000313" key="4">
    <source>
        <dbReference type="EMBL" id="OGZ17385.1"/>
    </source>
</evidence>
<dbReference type="GO" id="GO:0009341">
    <property type="term" value="C:beta-galactosidase complex"/>
    <property type="evidence" value="ECO:0007669"/>
    <property type="project" value="InterPro"/>
</dbReference>
<keyword evidence="2" id="KW-0326">Glycosidase</keyword>
<dbReference type="InterPro" id="IPR017853">
    <property type="entry name" value="GH"/>
</dbReference>
<reference evidence="4 5" key="1">
    <citation type="journal article" date="2016" name="Nat. Commun.">
        <title>Thousands of microbial genomes shed light on interconnected biogeochemical processes in an aquifer system.</title>
        <authorList>
            <person name="Anantharaman K."/>
            <person name="Brown C.T."/>
            <person name="Hug L.A."/>
            <person name="Sharon I."/>
            <person name="Castelle C.J."/>
            <person name="Probst A.J."/>
            <person name="Thomas B.C."/>
            <person name="Singh A."/>
            <person name="Wilkins M.J."/>
            <person name="Karaoz U."/>
            <person name="Brodie E.L."/>
            <person name="Williams K.H."/>
            <person name="Hubbard S.S."/>
            <person name="Banfield J.F."/>
        </authorList>
    </citation>
    <scope>NUCLEOTIDE SEQUENCE [LARGE SCALE GENOMIC DNA]</scope>
</reference>
<dbReference type="STRING" id="1801660.A2Z78_01285"/>
<organism evidence="4 5">
    <name type="scientific">Candidatus Nealsonbacteria bacterium RBG_13_36_15</name>
    <dbReference type="NCBI Taxonomy" id="1801660"/>
    <lineage>
        <taxon>Bacteria</taxon>
        <taxon>Candidatus Nealsoniibacteriota</taxon>
    </lineage>
</organism>
<dbReference type="Proteomes" id="UP000176752">
    <property type="component" value="Unassembled WGS sequence"/>
</dbReference>
<accession>A0A1G2DUQ6</accession>
<evidence type="ECO:0000313" key="5">
    <source>
        <dbReference type="Proteomes" id="UP000176752"/>
    </source>
</evidence>
<evidence type="ECO:0000256" key="1">
    <source>
        <dbReference type="ARBA" id="ARBA00022801"/>
    </source>
</evidence>
<proteinExistence type="predicted"/>
<dbReference type="SUPFAM" id="SSF51445">
    <property type="entry name" value="(Trans)glycosidases"/>
    <property type="match status" value="1"/>
</dbReference>
<evidence type="ECO:0000259" key="3">
    <source>
        <dbReference type="Pfam" id="PF02449"/>
    </source>
</evidence>
<comment type="caution">
    <text evidence="4">The sequence shown here is derived from an EMBL/GenBank/DDBJ whole genome shotgun (WGS) entry which is preliminary data.</text>
</comment>
<dbReference type="Gene3D" id="3.20.20.80">
    <property type="entry name" value="Glycosidases"/>
    <property type="match status" value="1"/>
</dbReference>
<protein>
    <recommendedName>
        <fullName evidence="3">Glycoside hydrolase family 42 N-terminal domain-containing protein</fullName>
    </recommendedName>
</protein>
<evidence type="ECO:0000256" key="2">
    <source>
        <dbReference type="ARBA" id="ARBA00023295"/>
    </source>
</evidence>
<dbReference type="EMBL" id="MHLV01000029">
    <property type="protein sequence ID" value="OGZ17385.1"/>
    <property type="molecule type" value="Genomic_DNA"/>
</dbReference>
<dbReference type="Pfam" id="PF02449">
    <property type="entry name" value="Glyco_hydro_42"/>
    <property type="match status" value="1"/>
</dbReference>
<sequence length="333" mass="39447">MKKIKKVLKCILLGIVFFLLVFAGFLFIGTPPMAENIIWGVNFSQKHAKLLGLDWKEVYLALLDDLRVKNLKVAVHWDLIEPEDGKFNFEDLDWQIKEAEKREVKILLAVGMKAPRWPECHTPGWAKNLNKEQQQEKILRMLKEITERYGNLSAIKYWQVENEPFFPFGECPWVDKKFLKKEIELVKSLDFLKRSVIISDSGEGSLWITAAKFGDIVGTTMYKKVWFRQVGIYIHYPFPPNFYWRKAQIIKKLFNKEVIVVELQAEPWGPKLMYDLSLEEQEKTMNLVQFRKNIDFAKRTGLKGFYLWGGEWWYWLKAKQNSPEIWEEARKLF</sequence>
<dbReference type="GO" id="GO:0004565">
    <property type="term" value="F:beta-galactosidase activity"/>
    <property type="evidence" value="ECO:0007669"/>
    <property type="project" value="InterPro"/>
</dbReference>